<feature type="region of interest" description="Disordered" evidence="1">
    <location>
        <begin position="183"/>
        <end position="210"/>
    </location>
</feature>
<protein>
    <submittedName>
        <fullName evidence="2">Uncharacterized protein</fullName>
    </submittedName>
</protein>
<name>A0A8K0IYX4_COCNU</name>
<dbReference type="AlphaFoldDB" id="A0A8K0IYX4"/>
<dbReference type="Proteomes" id="UP000797356">
    <property type="component" value="Chromosome 16"/>
</dbReference>
<comment type="caution">
    <text evidence="2">The sequence shown here is derived from an EMBL/GenBank/DDBJ whole genome shotgun (WGS) entry which is preliminary data.</text>
</comment>
<dbReference type="EMBL" id="CM017887">
    <property type="protein sequence ID" value="KAG1371755.1"/>
    <property type="molecule type" value="Genomic_DNA"/>
</dbReference>
<organism evidence="2 3">
    <name type="scientific">Cocos nucifera</name>
    <name type="common">Coconut palm</name>
    <dbReference type="NCBI Taxonomy" id="13894"/>
    <lineage>
        <taxon>Eukaryota</taxon>
        <taxon>Viridiplantae</taxon>
        <taxon>Streptophyta</taxon>
        <taxon>Embryophyta</taxon>
        <taxon>Tracheophyta</taxon>
        <taxon>Spermatophyta</taxon>
        <taxon>Magnoliopsida</taxon>
        <taxon>Liliopsida</taxon>
        <taxon>Arecaceae</taxon>
        <taxon>Arecoideae</taxon>
        <taxon>Cocoseae</taxon>
        <taxon>Attaleinae</taxon>
        <taxon>Cocos</taxon>
    </lineage>
</organism>
<evidence type="ECO:0000313" key="3">
    <source>
        <dbReference type="Proteomes" id="UP000797356"/>
    </source>
</evidence>
<proteinExistence type="predicted"/>
<gene>
    <name evidence="2" type="ORF">COCNU_16G008490</name>
</gene>
<reference evidence="2" key="2">
    <citation type="submission" date="2019-07" db="EMBL/GenBank/DDBJ databases">
        <authorList>
            <person name="Yang Y."/>
            <person name="Bocs S."/>
            <person name="Baudouin L."/>
        </authorList>
    </citation>
    <scope>NUCLEOTIDE SEQUENCE</scope>
    <source>
        <tissue evidence="2">Spear leaf of Hainan Tall coconut</tissue>
    </source>
</reference>
<reference evidence="2" key="1">
    <citation type="journal article" date="2017" name="Gigascience">
        <title>The genome draft of coconut (Cocos nucifera).</title>
        <authorList>
            <person name="Xiao Y."/>
            <person name="Xu P."/>
            <person name="Fan H."/>
            <person name="Baudouin L."/>
            <person name="Xia W."/>
            <person name="Bocs S."/>
            <person name="Xu J."/>
            <person name="Li Q."/>
            <person name="Guo A."/>
            <person name="Zhou L."/>
            <person name="Li J."/>
            <person name="Wu Y."/>
            <person name="Ma Z."/>
            <person name="Armero A."/>
            <person name="Issali A.E."/>
            <person name="Liu N."/>
            <person name="Peng M."/>
            <person name="Yang Y."/>
        </authorList>
    </citation>
    <scope>NUCLEOTIDE SEQUENCE</scope>
    <source>
        <tissue evidence="2">Spear leaf of Hainan Tall coconut</tissue>
    </source>
</reference>
<feature type="compositionally biased region" description="Basic and acidic residues" evidence="1">
    <location>
        <begin position="186"/>
        <end position="210"/>
    </location>
</feature>
<accession>A0A8K0IYX4</accession>
<evidence type="ECO:0000256" key="1">
    <source>
        <dbReference type="SAM" id="MobiDB-lite"/>
    </source>
</evidence>
<sequence length="210" mass="23159">MVGEAVVALAAPAPAQYTSALAPMPDMLVGVLPVVEEQNDDVVVVDAPTTPIELVISWAPSMPESAYQWQEKALASTATSKTPSGSVESINISIPINEFALMNLVLPKLLVKAILLSTDKQHQKSRTIAKMFSSFYTFLIGVAHDVSALERVMHNFMDICQGWCDKAKKVTVERNAAIQHLQATSDKMKEMEEKEKKFEEKNSQHEEENS</sequence>
<keyword evidence="3" id="KW-1185">Reference proteome</keyword>
<evidence type="ECO:0000313" key="2">
    <source>
        <dbReference type="EMBL" id="KAG1371755.1"/>
    </source>
</evidence>